<evidence type="ECO:0000313" key="10">
    <source>
        <dbReference type="Proteomes" id="UP000753908"/>
    </source>
</evidence>
<evidence type="ECO:0000259" key="8">
    <source>
        <dbReference type="Pfam" id="PF11967"/>
    </source>
</evidence>
<dbReference type="InterPro" id="IPR042242">
    <property type="entry name" value="RecO_C"/>
</dbReference>
<proteinExistence type="inferred from homology"/>
<keyword evidence="5 7" id="KW-0234">DNA repair</keyword>
<dbReference type="GO" id="GO:0006302">
    <property type="term" value="P:double-strand break repair"/>
    <property type="evidence" value="ECO:0007669"/>
    <property type="project" value="TreeGrafter"/>
</dbReference>
<evidence type="ECO:0000256" key="4">
    <source>
        <dbReference type="ARBA" id="ARBA00023172"/>
    </source>
</evidence>
<feature type="domain" description="DNA replication/recombination mediator RecO N-terminal" evidence="8">
    <location>
        <begin position="1"/>
        <end position="80"/>
    </location>
</feature>
<dbReference type="Pfam" id="PF11967">
    <property type="entry name" value="RecO_N"/>
    <property type="match status" value="1"/>
</dbReference>
<reference evidence="9" key="1">
    <citation type="submission" date="2021-05" db="EMBL/GenBank/DDBJ databases">
        <authorList>
            <person name="Pietrasiak N."/>
            <person name="Ward R."/>
            <person name="Stajich J.E."/>
            <person name="Kurbessoian T."/>
        </authorList>
    </citation>
    <scope>NUCLEOTIDE SEQUENCE</scope>
    <source>
        <strain evidence="9">CPER-KK1</strain>
    </source>
</reference>
<name>A0A951PGG8_9CYAN</name>
<dbReference type="Gene3D" id="1.20.1440.120">
    <property type="entry name" value="Recombination protein O, C-terminal domain"/>
    <property type="match status" value="1"/>
</dbReference>
<organism evidence="9 10">
    <name type="scientific">Symplocastrum torsivum CPER-KK1</name>
    <dbReference type="NCBI Taxonomy" id="450513"/>
    <lineage>
        <taxon>Bacteria</taxon>
        <taxon>Bacillati</taxon>
        <taxon>Cyanobacteriota</taxon>
        <taxon>Cyanophyceae</taxon>
        <taxon>Oscillatoriophycideae</taxon>
        <taxon>Oscillatoriales</taxon>
        <taxon>Microcoleaceae</taxon>
        <taxon>Symplocastrum</taxon>
    </lineage>
</organism>
<evidence type="ECO:0000256" key="2">
    <source>
        <dbReference type="ARBA" id="ARBA00021310"/>
    </source>
</evidence>
<dbReference type="NCBIfam" id="TIGR00613">
    <property type="entry name" value="reco"/>
    <property type="match status" value="1"/>
</dbReference>
<comment type="caution">
    <text evidence="9">The sequence shown here is derived from an EMBL/GenBank/DDBJ whole genome shotgun (WGS) entry which is preliminary data.</text>
</comment>
<evidence type="ECO:0000256" key="6">
    <source>
        <dbReference type="ARBA" id="ARBA00033409"/>
    </source>
</evidence>
<accession>A0A951PGG8</accession>
<comment type="similarity">
    <text evidence="1 7">Belongs to the RecO family.</text>
</comment>
<dbReference type="InterPro" id="IPR022572">
    <property type="entry name" value="DNA_rep/recomb_RecO_N"/>
</dbReference>
<dbReference type="SUPFAM" id="SSF57863">
    <property type="entry name" value="ArfGap/RecO-like zinc finger"/>
    <property type="match status" value="1"/>
</dbReference>
<dbReference type="PANTHER" id="PTHR33991">
    <property type="entry name" value="DNA REPAIR PROTEIN RECO"/>
    <property type="match status" value="1"/>
</dbReference>
<dbReference type="InterPro" id="IPR003717">
    <property type="entry name" value="RecO"/>
</dbReference>
<dbReference type="EMBL" id="JAHHIF010000001">
    <property type="protein sequence ID" value="MBW4542902.1"/>
    <property type="molecule type" value="Genomic_DNA"/>
</dbReference>
<evidence type="ECO:0000256" key="1">
    <source>
        <dbReference type="ARBA" id="ARBA00007452"/>
    </source>
</evidence>
<dbReference type="AlphaFoldDB" id="A0A951PGG8"/>
<dbReference type="Pfam" id="PF02565">
    <property type="entry name" value="RecO_C"/>
    <property type="match status" value="1"/>
</dbReference>
<evidence type="ECO:0000256" key="5">
    <source>
        <dbReference type="ARBA" id="ARBA00023204"/>
    </source>
</evidence>
<sequence length="309" mass="33492">MSRTYKATGINLKSMPLGEADRLVTVLTREFGLIRVVAPGARKQNSKLGGRSGLFVVNELLVAKGRSLDKITQAETLESYPGLSKDLSKLAASQYLAELVLCHALSEQPQEELYALLNEHLRRLEYLPKPSTDKLKTASVLAHLSHGVFHLLALAGVAPQVQVCCVTQHSLKPDFTSPDWRVGFSVDAGGAVSLADNNSVAQSLPRPVLARGGTIAQTTTSDAIDVQIPPPPRLNAKLTALELTLLQKLAEAQLPQLNTLLPQGGLFTVDAMDTAWVKVERVLRDYAQYHFGRAIRSATLVDALSIPDF</sequence>
<protein>
    <recommendedName>
        <fullName evidence="2 7">DNA repair protein RecO</fullName>
    </recommendedName>
    <alternativeName>
        <fullName evidence="6 7">Recombination protein O</fullName>
    </alternativeName>
</protein>
<evidence type="ECO:0000256" key="3">
    <source>
        <dbReference type="ARBA" id="ARBA00022763"/>
    </source>
</evidence>
<dbReference type="SUPFAM" id="SSF50249">
    <property type="entry name" value="Nucleic acid-binding proteins"/>
    <property type="match status" value="1"/>
</dbReference>
<dbReference type="GO" id="GO:0006310">
    <property type="term" value="P:DNA recombination"/>
    <property type="evidence" value="ECO:0007669"/>
    <property type="project" value="UniProtKB-UniRule"/>
</dbReference>
<keyword evidence="4 7" id="KW-0233">DNA recombination</keyword>
<dbReference type="Proteomes" id="UP000753908">
    <property type="component" value="Unassembled WGS sequence"/>
</dbReference>
<evidence type="ECO:0000313" key="9">
    <source>
        <dbReference type="EMBL" id="MBW4542902.1"/>
    </source>
</evidence>
<keyword evidence="3 7" id="KW-0227">DNA damage</keyword>
<reference evidence="9" key="2">
    <citation type="journal article" date="2022" name="Microbiol. Resour. Announc.">
        <title>Metagenome Sequencing to Explore Phylogenomics of Terrestrial Cyanobacteria.</title>
        <authorList>
            <person name="Ward R.D."/>
            <person name="Stajich J.E."/>
            <person name="Johansen J.R."/>
            <person name="Huntemann M."/>
            <person name="Clum A."/>
            <person name="Foster B."/>
            <person name="Foster B."/>
            <person name="Roux S."/>
            <person name="Palaniappan K."/>
            <person name="Varghese N."/>
            <person name="Mukherjee S."/>
            <person name="Reddy T.B.K."/>
            <person name="Daum C."/>
            <person name="Copeland A."/>
            <person name="Chen I.A."/>
            <person name="Ivanova N.N."/>
            <person name="Kyrpides N.C."/>
            <person name="Shapiro N."/>
            <person name="Eloe-Fadrosh E.A."/>
            <person name="Pietrasiak N."/>
        </authorList>
    </citation>
    <scope>NUCLEOTIDE SEQUENCE</scope>
    <source>
        <strain evidence="9">CPER-KK1</strain>
    </source>
</reference>
<dbReference type="PANTHER" id="PTHR33991:SF1">
    <property type="entry name" value="DNA REPAIR PROTEIN RECO"/>
    <property type="match status" value="1"/>
</dbReference>
<dbReference type="InterPro" id="IPR037278">
    <property type="entry name" value="ARFGAP/RecO"/>
</dbReference>
<comment type="function">
    <text evidence="7">Involved in DNA repair and RecF pathway recombination.</text>
</comment>
<dbReference type="Gene3D" id="2.40.50.140">
    <property type="entry name" value="Nucleic acid-binding proteins"/>
    <property type="match status" value="1"/>
</dbReference>
<dbReference type="GO" id="GO:0043590">
    <property type="term" value="C:bacterial nucleoid"/>
    <property type="evidence" value="ECO:0007669"/>
    <property type="project" value="TreeGrafter"/>
</dbReference>
<evidence type="ECO:0000256" key="7">
    <source>
        <dbReference type="HAMAP-Rule" id="MF_00201"/>
    </source>
</evidence>
<dbReference type="HAMAP" id="MF_00201">
    <property type="entry name" value="RecO"/>
    <property type="match status" value="1"/>
</dbReference>
<gene>
    <name evidence="7 9" type="primary">recO</name>
    <name evidence="9" type="ORF">KME25_00410</name>
</gene>
<dbReference type="InterPro" id="IPR012340">
    <property type="entry name" value="NA-bd_OB-fold"/>
</dbReference>